<sequence length="234" mass="24966">MAQRSDEPSSDEPPDRSTGAASGEPSDEATGERSSAPSDAWTDAPSDAPSGAPTGGGSGRRPLWSGHGWPLLGPVTAALFLAYFLVPEHTLGPERPVLSWTVFGLGLTAIAVLLVKHMRDALFDRPGTVVALVSLMCLSVLLFSSAYFVMSHHPGEFTGLRTRLDALYFALLTLATLSYGDITPHGQSVRLVILLQIVYTLVFLTAAATSLTGKLRRSAASRPPRGRDRKRDPD</sequence>
<dbReference type="EMBL" id="FOGO01000002">
    <property type="protein sequence ID" value="SER51273.1"/>
    <property type="molecule type" value="Genomic_DNA"/>
</dbReference>
<reference evidence="5" key="1">
    <citation type="submission" date="2016-10" db="EMBL/GenBank/DDBJ databases">
        <authorList>
            <person name="Varghese N."/>
            <person name="Submissions S."/>
        </authorList>
    </citation>
    <scope>NUCLEOTIDE SEQUENCE [LARGE SCALE GENOMIC DNA]</scope>
    <source>
        <strain evidence="5">CGMCC 4.6825</strain>
    </source>
</reference>
<dbReference type="Proteomes" id="UP000182841">
    <property type="component" value="Unassembled WGS sequence"/>
</dbReference>
<feature type="transmembrane region" description="Helical" evidence="2">
    <location>
        <begin position="191"/>
        <end position="212"/>
    </location>
</feature>
<accession>A0A1H9PUI5</accession>
<keyword evidence="5" id="KW-1185">Reference proteome</keyword>
<dbReference type="AlphaFoldDB" id="A0A1H9PUI5"/>
<dbReference type="SUPFAM" id="SSF81324">
    <property type="entry name" value="Voltage-gated potassium channels"/>
    <property type="match status" value="1"/>
</dbReference>
<feature type="domain" description="Potassium channel" evidence="3">
    <location>
        <begin position="136"/>
        <end position="214"/>
    </location>
</feature>
<dbReference type="Gene3D" id="1.10.287.70">
    <property type="match status" value="1"/>
</dbReference>
<keyword evidence="2" id="KW-0812">Transmembrane</keyword>
<feature type="compositionally biased region" description="Low complexity" evidence="1">
    <location>
        <begin position="42"/>
        <end position="52"/>
    </location>
</feature>
<feature type="region of interest" description="Disordered" evidence="1">
    <location>
        <begin position="215"/>
        <end position="234"/>
    </location>
</feature>
<feature type="transmembrane region" description="Helical" evidence="2">
    <location>
        <begin position="127"/>
        <end position="150"/>
    </location>
</feature>
<dbReference type="InterPro" id="IPR013099">
    <property type="entry name" value="K_chnl_dom"/>
</dbReference>
<evidence type="ECO:0000256" key="2">
    <source>
        <dbReference type="SAM" id="Phobius"/>
    </source>
</evidence>
<dbReference type="Pfam" id="PF07885">
    <property type="entry name" value="Ion_trans_2"/>
    <property type="match status" value="1"/>
</dbReference>
<dbReference type="RefSeq" id="WP_079171703.1">
    <property type="nucleotide sequence ID" value="NZ_FOGO01000002.1"/>
</dbReference>
<evidence type="ECO:0000313" key="5">
    <source>
        <dbReference type="Proteomes" id="UP000182841"/>
    </source>
</evidence>
<keyword evidence="2" id="KW-0472">Membrane</keyword>
<evidence type="ECO:0000259" key="3">
    <source>
        <dbReference type="Pfam" id="PF07885"/>
    </source>
</evidence>
<feature type="transmembrane region" description="Helical" evidence="2">
    <location>
        <begin position="97"/>
        <end position="115"/>
    </location>
</feature>
<dbReference type="OrthoDB" id="9799090at2"/>
<feature type="transmembrane region" description="Helical" evidence="2">
    <location>
        <begin position="67"/>
        <end position="85"/>
    </location>
</feature>
<protein>
    <submittedName>
        <fullName evidence="4">Ion channel</fullName>
    </submittedName>
</protein>
<feature type="compositionally biased region" description="Basic and acidic residues" evidence="1">
    <location>
        <begin position="225"/>
        <end position="234"/>
    </location>
</feature>
<evidence type="ECO:0000313" key="4">
    <source>
        <dbReference type="EMBL" id="SER51273.1"/>
    </source>
</evidence>
<gene>
    <name evidence="4" type="ORF">SAMN05421870_102227</name>
</gene>
<keyword evidence="2" id="KW-1133">Transmembrane helix</keyword>
<evidence type="ECO:0000256" key="1">
    <source>
        <dbReference type="SAM" id="MobiDB-lite"/>
    </source>
</evidence>
<organism evidence="4 5">
    <name type="scientific">Streptomyces qinglanensis</name>
    <dbReference type="NCBI Taxonomy" id="943816"/>
    <lineage>
        <taxon>Bacteria</taxon>
        <taxon>Bacillati</taxon>
        <taxon>Actinomycetota</taxon>
        <taxon>Actinomycetes</taxon>
        <taxon>Kitasatosporales</taxon>
        <taxon>Streptomycetaceae</taxon>
        <taxon>Streptomyces</taxon>
    </lineage>
</organism>
<dbReference type="STRING" id="943816.AN217_02015"/>
<name>A0A1H9PUI5_9ACTN</name>
<proteinExistence type="predicted"/>
<feature type="region of interest" description="Disordered" evidence="1">
    <location>
        <begin position="1"/>
        <end position="60"/>
    </location>
</feature>